<accession>A0A0L9VLX4</accession>
<organism evidence="2 3">
    <name type="scientific">Phaseolus angularis</name>
    <name type="common">Azuki bean</name>
    <name type="synonym">Vigna angularis</name>
    <dbReference type="NCBI Taxonomy" id="3914"/>
    <lineage>
        <taxon>Eukaryota</taxon>
        <taxon>Viridiplantae</taxon>
        <taxon>Streptophyta</taxon>
        <taxon>Embryophyta</taxon>
        <taxon>Tracheophyta</taxon>
        <taxon>Spermatophyta</taxon>
        <taxon>Magnoliopsida</taxon>
        <taxon>eudicotyledons</taxon>
        <taxon>Gunneridae</taxon>
        <taxon>Pentapetalae</taxon>
        <taxon>rosids</taxon>
        <taxon>fabids</taxon>
        <taxon>Fabales</taxon>
        <taxon>Fabaceae</taxon>
        <taxon>Papilionoideae</taxon>
        <taxon>50 kb inversion clade</taxon>
        <taxon>NPAAA clade</taxon>
        <taxon>indigoferoid/millettioid clade</taxon>
        <taxon>Phaseoleae</taxon>
        <taxon>Vigna</taxon>
    </lineage>
</organism>
<evidence type="ECO:0000313" key="2">
    <source>
        <dbReference type="EMBL" id="KOM55902.1"/>
    </source>
</evidence>
<dbReference type="EMBL" id="CM003380">
    <property type="protein sequence ID" value="KOM55902.1"/>
    <property type="molecule type" value="Genomic_DNA"/>
</dbReference>
<feature type="region of interest" description="Disordered" evidence="1">
    <location>
        <begin position="69"/>
        <end position="106"/>
    </location>
</feature>
<reference evidence="3" key="1">
    <citation type="journal article" date="2015" name="Proc. Natl. Acad. Sci. U.S.A.">
        <title>Genome sequencing of adzuki bean (Vigna angularis) provides insight into high starch and low fat accumulation and domestication.</title>
        <authorList>
            <person name="Yang K."/>
            <person name="Tian Z."/>
            <person name="Chen C."/>
            <person name="Luo L."/>
            <person name="Zhao B."/>
            <person name="Wang Z."/>
            <person name="Yu L."/>
            <person name="Li Y."/>
            <person name="Sun Y."/>
            <person name="Li W."/>
            <person name="Chen Y."/>
            <person name="Li Y."/>
            <person name="Zhang Y."/>
            <person name="Ai D."/>
            <person name="Zhao J."/>
            <person name="Shang C."/>
            <person name="Ma Y."/>
            <person name="Wu B."/>
            <person name="Wang M."/>
            <person name="Gao L."/>
            <person name="Sun D."/>
            <person name="Zhang P."/>
            <person name="Guo F."/>
            <person name="Wang W."/>
            <person name="Li Y."/>
            <person name="Wang J."/>
            <person name="Varshney R.K."/>
            <person name="Wang J."/>
            <person name="Ling H.Q."/>
            <person name="Wan P."/>
        </authorList>
    </citation>
    <scope>NUCLEOTIDE SEQUENCE</scope>
    <source>
        <strain evidence="3">cv. Jingnong 6</strain>
    </source>
</reference>
<evidence type="ECO:0000256" key="1">
    <source>
        <dbReference type="SAM" id="MobiDB-lite"/>
    </source>
</evidence>
<sequence length="106" mass="12025">MERPRKEIDSSCYNQYCMLDEAAQPVPPPHPPRVHRRGPLPAHAQPQDAEPFQMRDMYMSLMESRIQALHRGQAQASGVGAAEASAMEDDEEEADEEEEDDDEEED</sequence>
<gene>
    <name evidence="2" type="ORF">LR48_Vigan10g179400</name>
</gene>
<feature type="compositionally biased region" description="Acidic residues" evidence="1">
    <location>
        <begin position="86"/>
        <end position="106"/>
    </location>
</feature>
<dbReference type="AlphaFoldDB" id="A0A0L9VLX4"/>
<proteinExistence type="predicted"/>
<name>A0A0L9VLX4_PHAAN</name>
<evidence type="ECO:0000313" key="3">
    <source>
        <dbReference type="Proteomes" id="UP000053144"/>
    </source>
</evidence>
<dbReference type="Gramene" id="KOM55902">
    <property type="protein sequence ID" value="KOM55902"/>
    <property type="gene ID" value="LR48_Vigan10g179400"/>
</dbReference>
<dbReference type="Proteomes" id="UP000053144">
    <property type="component" value="Chromosome 10"/>
</dbReference>
<protein>
    <submittedName>
        <fullName evidence="2">Uncharacterized protein</fullName>
    </submittedName>
</protein>
<feature type="region of interest" description="Disordered" evidence="1">
    <location>
        <begin position="22"/>
        <end position="49"/>
    </location>
</feature>